<keyword evidence="3" id="KW-1185">Reference proteome</keyword>
<feature type="compositionally biased region" description="Gly residues" evidence="1">
    <location>
        <begin position="55"/>
        <end position="88"/>
    </location>
</feature>
<reference evidence="3" key="1">
    <citation type="journal article" date="2013" name="Nature">
        <title>Pan genome of the phytoplankton Emiliania underpins its global distribution.</title>
        <authorList>
            <person name="Read B.A."/>
            <person name="Kegel J."/>
            <person name="Klute M.J."/>
            <person name="Kuo A."/>
            <person name="Lefebvre S.C."/>
            <person name="Maumus F."/>
            <person name="Mayer C."/>
            <person name="Miller J."/>
            <person name="Monier A."/>
            <person name="Salamov A."/>
            <person name="Young J."/>
            <person name="Aguilar M."/>
            <person name="Claverie J.M."/>
            <person name="Frickenhaus S."/>
            <person name="Gonzalez K."/>
            <person name="Herman E.K."/>
            <person name="Lin Y.C."/>
            <person name="Napier J."/>
            <person name="Ogata H."/>
            <person name="Sarno A.F."/>
            <person name="Shmutz J."/>
            <person name="Schroeder D."/>
            <person name="de Vargas C."/>
            <person name="Verret F."/>
            <person name="von Dassow P."/>
            <person name="Valentin K."/>
            <person name="Van de Peer Y."/>
            <person name="Wheeler G."/>
            <person name="Dacks J.B."/>
            <person name="Delwiche C.F."/>
            <person name="Dyhrman S.T."/>
            <person name="Glockner G."/>
            <person name="John U."/>
            <person name="Richards T."/>
            <person name="Worden A.Z."/>
            <person name="Zhang X."/>
            <person name="Grigoriev I.V."/>
            <person name="Allen A.E."/>
            <person name="Bidle K."/>
            <person name="Borodovsky M."/>
            <person name="Bowler C."/>
            <person name="Brownlee C."/>
            <person name="Cock J.M."/>
            <person name="Elias M."/>
            <person name="Gladyshev V.N."/>
            <person name="Groth M."/>
            <person name="Guda C."/>
            <person name="Hadaegh A."/>
            <person name="Iglesias-Rodriguez M.D."/>
            <person name="Jenkins J."/>
            <person name="Jones B.M."/>
            <person name="Lawson T."/>
            <person name="Leese F."/>
            <person name="Lindquist E."/>
            <person name="Lobanov A."/>
            <person name="Lomsadze A."/>
            <person name="Malik S.B."/>
            <person name="Marsh M.E."/>
            <person name="Mackinder L."/>
            <person name="Mock T."/>
            <person name="Mueller-Roeber B."/>
            <person name="Pagarete A."/>
            <person name="Parker M."/>
            <person name="Probert I."/>
            <person name="Quesneville H."/>
            <person name="Raines C."/>
            <person name="Rensing S.A."/>
            <person name="Riano-Pachon D.M."/>
            <person name="Richier S."/>
            <person name="Rokitta S."/>
            <person name="Shiraiwa Y."/>
            <person name="Soanes D.M."/>
            <person name="van der Giezen M."/>
            <person name="Wahlund T.M."/>
            <person name="Williams B."/>
            <person name="Wilson W."/>
            <person name="Wolfe G."/>
            <person name="Wurch L.L."/>
        </authorList>
    </citation>
    <scope>NUCLEOTIDE SEQUENCE</scope>
</reference>
<organism evidence="2 3">
    <name type="scientific">Emiliania huxleyi (strain CCMP1516)</name>
    <dbReference type="NCBI Taxonomy" id="280463"/>
    <lineage>
        <taxon>Eukaryota</taxon>
        <taxon>Haptista</taxon>
        <taxon>Haptophyta</taxon>
        <taxon>Prymnesiophyceae</taxon>
        <taxon>Isochrysidales</taxon>
        <taxon>Noelaerhabdaceae</taxon>
        <taxon>Emiliania</taxon>
    </lineage>
</organism>
<dbReference type="RefSeq" id="XP_005766153.1">
    <property type="nucleotide sequence ID" value="XM_005766096.1"/>
</dbReference>
<sequence>MGWARPLPARPRLRAMQPAATKTPTRSSPIATPIAATTVPRALSEPGDAASTPVPGGGEGEAEGGGGKGGGGEGCGVLGGADDGGEGPGAPAPPPPHAQHARLAAIPPPLKSEPQSNGTSPSVT</sequence>
<dbReference type="EnsemblProtists" id="EOD13724">
    <property type="protein sequence ID" value="EOD13724"/>
    <property type="gene ID" value="EMIHUDRAFT_371000"/>
</dbReference>
<accession>A0A0D3IR39</accession>
<protein>
    <submittedName>
        <fullName evidence="2">Uncharacterized protein</fullName>
    </submittedName>
</protein>
<evidence type="ECO:0000313" key="2">
    <source>
        <dbReference type="EnsemblProtists" id="EOD13724"/>
    </source>
</evidence>
<reference evidence="2" key="2">
    <citation type="submission" date="2024-10" db="UniProtKB">
        <authorList>
            <consortium name="EnsemblProtists"/>
        </authorList>
    </citation>
    <scope>IDENTIFICATION</scope>
</reference>
<dbReference type="Proteomes" id="UP000013827">
    <property type="component" value="Unassembled WGS sequence"/>
</dbReference>
<dbReference type="PaxDb" id="2903-EOD13724"/>
<feature type="region of interest" description="Disordered" evidence="1">
    <location>
        <begin position="1"/>
        <end position="124"/>
    </location>
</feature>
<evidence type="ECO:0000313" key="3">
    <source>
        <dbReference type="Proteomes" id="UP000013827"/>
    </source>
</evidence>
<dbReference type="AlphaFoldDB" id="A0A0D3IR39"/>
<proteinExistence type="predicted"/>
<evidence type="ECO:0000256" key="1">
    <source>
        <dbReference type="SAM" id="MobiDB-lite"/>
    </source>
</evidence>
<name>A0A0D3IR39_EMIH1</name>
<dbReference type="GeneID" id="17259868"/>
<dbReference type="KEGG" id="ehx:EMIHUDRAFT_371000"/>
<feature type="compositionally biased region" description="Polar residues" evidence="1">
    <location>
        <begin position="113"/>
        <end position="124"/>
    </location>
</feature>
<dbReference type="HOGENOM" id="CLU_2008242_0_0_1"/>